<name>A0AAV3TZA2_9ALTE</name>
<feature type="transmembrane region" description="Helical" evidence="1">
    <location>
        <begin position="9"/>
        <end position="30"/>
    </location>
</feature>
<evidence type="ECO:0000256" key="1">
    <source>
        <dbReference type="SAM" id="Phobius"/>
    </source>
</evidence>
<feature type="transmembrane region" description="Helical" evidence="1">
    <location>
        <begin position="94"/>
        <end position="114"/>
    </location>
</feature>
<dbReference type="AlphaFoldDB" id="A0AAV3TZA2"/>
<accession>A0AAV3TZA2</accession>
<organism evidence="2 3">
    <name type="scientific">Halioxenophilus aromaticivorans</name>
    <dbReference type="NCBI Taxonomy" id="1306992"/>
    <lineage>
        <taxon>Bacteria</taxon>
        <taxon>Pseudomonadati</taxon>
        <taxon>Pseudomonadota</taxon>
        <taxon>Gammaproteobacteria</taxon>
        <taxon>Alteromonadales</taxon>
        <taxon>Alteromonadaceae</taxon>
        <taxon>Halioxenophilus</taxon>
    </lineage>
</organism>
<evidence type="ECO:0000313" key="3">
    <source>
        <dbReference type="Proteomes" id="UP001409585"/>
    </source>
</evidence>
<keyword evidence="1" id="KW-0472">Membrane</keyword>
<evidence type="ECO:0000313" key="2">
    <source>
        <dbReference type="EMBL" id="GAA4935201.1"/>
    </source>
</evidence>
<reference evidence="3" key="1">
    <citation type="journal article" date="2019" name="Int. J. Syst. Evol. Microbiol.">
        <title>The Global Catalogue of Microorganisms (GCM) 10K type strain sequencing project: providing services to taxonomists for standard genome sequencing and annotation.</title>
        <authorList>
            <consortium name="The Broad Institute Genomics Platform"/>
            <consortium name="The Broad Institute Genome Sequencing Center for Infectious Disease"/>
            <person name="Wu L."/>
            <person name="Ma J."/>
        </authorList>
    </citation>
    <scope>NUCLEOTIDE SEQUENCE [LARGE SCALE GENOMIC DNA]</scope>
    <source>
        <strain evidence="3">JCM 19134</strain>
    </source>
</reference>
<keyword evidence="1" id="KW-0812">Transmembrane</keyword>
<protein>
    <submittedName>
        <fullName evidence="2">Uncharacterized protein</fullName>
    </submittedName>
</protein>
<dbReference type="RefSeq" id="WP_345418182.1">
    <property type="nucleotide sequence ID" value="NZ_AP031496.1"/>
</dbReference>
<dbReference type="EMBL" id="BAABLX010000007">
    <property type="protein sequence ID" value="GAA4935201.1"/>
    <property type="molecule type" value="Genomic_DNA"/>
</dbReference>
<dbReference type="Proteomes" id="UP001409585">
    <property type="component" value="Unassembled WGS sequence"/>
</dbReference>
<keyword evidence="1" id="KW-1133">Transmembrane helix</keyword>
<keyword evidence="3" id="KW-1185">Reference proteome</keyword>
<sequence>MSDYFYREAVFYFSLITVALGGLEFLHTIYFQVRYQKKVDVLINGDNYIDGGWIFNASRMMMYAHYCLFPKRAERAGVEKAIHQIPVAIKWHLIVHWVAVILVCFLAAIAYLCVRSIGGF</sequence>
<gene>
    <name evidence="2" type="ORF">GCM10025791_10620</name>
</gene>
<proteinExistence type="predicted"/>
<comment type="caution">
    <text evidence="2">The sequence shown here is derived from an EMBL/GenBank/DDBJ whole genome shotgun (WGS) entry which is preliminary data.</text>
</comment>